<dbReference type="EMBL" id="JAOCQF010000003">
    <property type="protein sequence ID" value="MCT8330975.1"/>
    <property type="molecule type" value="Genomic_DNA"/>
</dbReference>
<dbReference type="Gene3D" id="3.30.420.310">
    <property type="entry name" value="2-keto-3-deoxy-galactonokinase, C-terminal domain"/>
    <property type="match status" value="1"/>
</dbReference>
<reference evidence="2" key="1">
    <citation type="submission" date="2023-07" db="EMBL/GenBank/DDBJ databases">
        <title>Defluviimonas sediminis sp. nov., isolated from mangrove sediment.</title>
        <authorList>
            <person name="Liu L."/>
            <person name="Li J."/>
            <person name="Huang Y."/>
            <person name="Pan J."/>
            <person name="Li M."/>
        </authorList>
    </citation>
    <scope>NUCLEOTIDE SEQUENCE [LARGE SCALE GENOMIC DNA]</scope>
    <source>
        <strain evidence="2">FT324</strain>
    </source>
</reference>
<evidence type="ECO:0000313" key="1">
    <source>
        <dbReference type="EMBL" id="MCT8330975.1"/>
    </source>
</evidence>
<dbReference type="InterPro" id="IPR007729">
    <property type="entry name" value="DGOK"/>
</dbReference>
<dbReference type="InterPro" id="IPR042258">
    <property type="entry name" value="DGOK_N"/>
</dbReference>
<protein>
    <submittedName>
        <fullName evidence="1">2-dehydro-3-deoxygalactonokinase</fullName>
    </submittedName>
</protein>
<dbReference type="RefSeq" id="WP_261496872.1">
    <property type="nucleotide sequence ID" value="NZ_JAOCQF010000003.1"/>
</dbReference>
<organism evidence="1 2">
    <name type="scientific">Albidovulum sediminis</name>
    <dbReference type="NCBI Taxonomy" id="3066345"/>
    <lineage>
        <taxon>Bacteria</taxon>
        <taxon>Pseudomonadati</taxon>
        <taxon>Pseudomonadota</taxon>
        <taxon>Alphaproteobacteria</taxon>
        <taxon>Rhodobacterales</taxon>
        <taxon>Paracoccaceae</taxon>
        <taxon>Albidovulum</taxon>
    </lineage>
</organism>
<gene>
    <name evidence="1" type="ORF">N5I32_15765</name>
</gene>
<comment type="caution">
    <text evidence="1">The sequence shown here is derived from an EMBL/GenBank/DDBJ whole genome shotgun (WGS) entry which is preliminary data.</text>
</comment>
<accession>A0ABT2NQI9</accession>
<proteinExistence type="predicted"/>
<dbReference type="InterPro" id="IPR042257">
    <property type="entry name" value="DGOK_C"/>
</dbReference>
<dbReference type="Gene3D" id="3.30.420.300">
    <property type="entry name" value="2-keto-3-deoxy-galactonokinase, substrate binding domain"/>
    <property type="match status" value="1"/>
</dbReference>
<sequence length="302" mass="31399">MDERLDWIAVDWGSTRIRAVALGPEGVIATAEAANTAHPGAAGHEAALADLIGGWLAPGRATLVIACGMVGARHGWTEAKYRAVPAGTDPAEALVRAPAADPRLDLRIVPGLSQDRPADVMRGEETQIAGFIAGNPDFDGVICLPGTHSKWARVSAGEVVGFRTAMTGELFALLSTQSVLRHEMAPEGEDPEAFLDGVSRALSRPERLATELFSIRAEGLLHGLAPRAARSRLSGLLIGAELAAMRPFWLGQRVAVVGAPGVAAAYAQALGAQGVAAECAEGADMVLAGLAMIRARIRSARA</sequence>
<name>A0ABT2NQI9_9RHOB</name>
<evidence type="ECO:0000313" key="2">
    <source>
        <dbReference type="Proteomes" id="UP001205601"/>
    </source>
</evidence>
<keyword evidence="2" id="KW-1185">Reference proteome</keyword>
<dbReference type="Pfam" id="PF05035">
    <property type="entry name" value="DGOK"/>
    <property type="match status" value="1"/>
</dbReference>
<dbReference type="Proteomes" id="UP001205601">
    <property type="component" value="Unassembled WGS sequence"/>
</dbReference>